<keyword evidence="1" id="KW-0479">Metal-binding</keyword>
<feature type="domain" description="EF-hand" evidence="4">
    <location>
        <begin position="1"/>
        <end position="36"/>
    </location>
</feature>
<evidence type="ECO:0000256" key="3">
    <source>
        <dbReference type="ARBA" id="ARBA00022837"/>
    </source>
</evidence>
<gene>
    <name evidence="5" type="ORF">SAY86_014693</name>
</gene>
<evidence type="ECO:0000256" key="1">
    <source>
        <dbReference type="ARBA" id="ARBA00022723"/>
    </source>
</evidence>
<dbReference type="FunFam" id="1.10.238.10:FF:000003">
    <property type="entry name" value="Calmodulin A"/>
    <property type="match status" value="1"/>
</dbReference>
<dbReference type="InterPro" id="IPR018247">
    <property type="entry name" value="EF_Hand_1_Ca_BS"/>
</dbReference>
<dbReference type="Gene3D" id="1.10.238.10">
    <property type="entry name" value="EF-hand"/>
    <property type="match status" value="2"/>
</dbReference>
<protein>
    <recommendedName>
        <fullName evidence="4">EF-hand domain-containing protein</fullName>
    </recommendedName>
</protein>
<feature type="domain" description="EF-hand" evidence="4">
    <location>
        <begin position="56"/>
        <end position="91"/>
    </location>
</feature>
<accession>A0AAN7KQ12</accession>
<dbReference type="AlphaFoldDB" id="A0AAN7KQ12"/>
<dbReference type="PANTHER" id="PTHR10891">
    <property type="entry name" value="EF-HAND CALCIUM-BINDING DOMAIN CONTAINING PROTEIN"/>
    <property type="match status" value="1"/>
</dbReference>
<comment type="caution">
    <text evidence="5">The sequence shown here is derived from an EMBL/GenBank/DDBJ whole genome shotgun (WGS) entry which is preliminary data.</text>
</comment>
<name>A0AAN7KQ12_TRANT</name>
<dbReference type="GO" id="GO:0005509">
    <property type="term" value="F:calcium ion binding"/>
    <property type="evidence" value="ECO:0007669"/>
    <property type="project" value="InterPro"/>
</dbReference>
<sequence length="121" mass="13611">MEDPELRKVFDQFDTDGDGRISISELSQVLSSYGSKNGLISTKELHMVMSRLNMKCTIEDCGRMVNSVDSDGDGNVNLEEFKKMMTATITRCRWQWSMDPTTRECVMSTIIGGGGDEEKEQ</sequence>
<keyword evidence="2" id="KW-0677">Repeat</keyword>
<reference evidence="5 6" key="1">
    <citation type="journal article" date="2023" name="Hortic Res">
        <title>Pangenome of water caltrop reveals structural variations and asymmetric subgenome divergence after allopolyploidization.</title>
        <authorList>
            <person name="Zhang X."/>
            <person name="Chen Y."/>
            <person name="Wang L."/>
            <person name="Yuan Y."/>
            <person name="Fang M."/>
            <person name="Shi L."/>
            <person name="Lu R."/>
            <person name="Comes H.P."/>
            <person name="Ma Y."/>
            <person name="Chen Y."/>
            <person name="Huang G."/>
            <person name="Zhou Y."/>
            <person name="Zheng Z."/>
            <person name="Qiu Y."/>
        </authorList>
    </citation>
    <scope>NUCLEOTIDE SEQUENCE [LARGE SCALE GENOMIC DNA]</scope>
    <source>
        <strain evidence="5">F231</strain>
    </source>
</reference>
<dbReference type="SUPFAM" id="SSF47473">
    <property type="entry name" value="EF-hand"/>
    <property type="match status" value="1"/>
</dbReference>
<dbReference type="Proteomes" id="UP001346149">
    <property type="component" value="Unassembled WGS sequence"/>
</dbReference>
<keyword evidence="6" id="KW-1185">Reference proteome</keyword>
<dbReference type="PROSITE" id="PS50222">
    <property type="entry name" value="EF_HAND_2"/>
    <property type="match status" value="2"/>
</dbReference>
<proteinExistence type="predicted"/>
<evidence type="ECO:0000256" key="2">
    <source>
        <dbReference type="ARBA" id="ARBA00022737"/>
    </source>
</evidence>
<dbReference type="InterPro" id="IPR002048">
    <property type="entry name" value="EF_hand_dom"/>
</dbReference>
<organism evidence="5 6">
    <name type="scientific">Trapa natans</name>
    <name type="common">Water chestnut</name>
    <dbReference type="NCBI Taxonomy" id="22666"/>
    <lineage>
        <taxon>Eukaryota</taxon>
        <taxon>Viridiplantae</taxon>
        <taxon>Streptophyta</taxon>
        <taxon>Embryophyta</taxon>
        <taxon>Tracheophyta</taxon>
        <taxon>Spermatophyta</taxon>
        <taxon>Magnoliopsida</taxon>
        <taxon>eudicotyledons</taxon>
        <taxon>Gunneridae</taxon>
        <taxon>Pentapetalae</taxon>
        <taxon>rosids</taxon>
        <taxon>malvids</taxon>
        <taxon>Myrtales</taxon>
        <taxon>Lythraceae</taxon>
        <taxon>Trapa</taxon>
    </lineage>
</organism>
<dbReference type="Pfam" id="PF13499">
    <property type="entry name" value="EF-hand_7"/>
    <property type="match status" value="1"/>
</dbReference>
<dbReference type="SMART" id="SM00054">
    <property type="entry name" value="EFh"/>
    <property type="match status" value="2"/>
</dbReference>
<dbReference type="PROSITE" id="PS00018">
    <property type="entry name" value="EF_HAND_1"/>
    <property type="match status" value="2"/>
</dbReference>
<evidence type="ECO:0000313" key="5">
    <source>
        <dbReference type="EMBL" id="KAK4766942.1"/>
    </source>
</evidence>
<dbReference type="InterPro" id="IPR039647">
    <property type="entry name" value="EF_hand_pair_protein_CML-like"/>
</dbReference>
<dbReference type="InterPro" id="IPR011992">
    <property type="entry name" value="EF-hand-dom_pair"/>
</dbReference>
<keyword evidence="3" id="KW-0106">Calcium</keyword>
<evidence type="ECO:0000313" key="6">
    <source>
        <dbReference type="Proteomes" id="UP001346149"/>
    </source>
</evidence>
<dbReference type="EMBL" id="JAXQNO010000022">
    <property type="protein sequence ID" value="KAK4766942.1"/>
    <property type="molecule type" value="Genomic_DNA"/>
</dbReference>
<dbReference type="CDD" id="cd00051">
    <property type="entry name" value="EFh"/>
    <property type="match status" value="1"/>
</dbReference>
<evidence type="ECO:0000259" key="4">
    <source>
        <dbReference type="PROSITE" id="PS50222"/>
    </source>
</evidence>